<organism evidence="1 2">
    <name type="scientific">Auriscalpium vulgare</name>
    <dbReference type="NCBI Taxonomy" id="40419"/>
    <lineage>
        <taxon>Eukaryota</taxon>
        <taxon>Fungi</taxon>
        <taxon>Dikarya</taxon>
        <taxon>Basidiomycota</taxon>
        <taxon>Agaricomycotina</taxon>
        <taxon>Agaricomycetes</taxon>
        <taxon>Russulales</taxon>
        <taxon>Auriscalpiaceae</taxon>
        <taxon>Auriscalpium</taxon>
    </lineage>
</organism>
<proteinExistence type="predicted"/>
<dbReference type="EMBL" id="MU276166">
    <property type="protein sequence ID" value="KAI0040811.1"/>
    <property type="molecule type" value="Genomic_DNA"/>
</dbReference>
<reference evidence="1" key="2">
    <citation type="journal article" date="2022" name="New Phytol.">
        <title>Evolutionary transition to the ectomycorrhizal habit in the genomes of a hyperdiverse lineage of mushroom-forming fungi.</title>
        <authorList>
            <person name="Looney B."/>
            <person name="Miyauchi S."/>
            <person name="Morin E."/>
            <person name="Drula E."/>
            <person name="Courty P.E."/>
            <person name="Kohler A."/>
            <person name="Kuo A."/>
            <person name="LaButti K."/>
            <person name="Pangilinan J."/>
            <person name="Lipzen A."/>
            <person name="Riley R."/>
            <person name="Andreopoulos W."/>
            <person name="He G."/>
            <person name="Johnson J."/>
            <person name="Nolan M."/>
            <person name="Tritt A."/>
            <person name="Barry K.W."/>
            <person name="Grigoriev I.V."/>
            <person name="Nagy L.G."/>
            <person name="Hibbett D."/>
            <person name="Henrissat B."/>
            <person name="Matheny P.B."/>
            <person name="Labbe J."/>
            <person name="Martin F.M."/>
        </authorList>
    </citation>
    <scope>NUCLEOTIDE SEQUENCE</scope>
    <source>
        <strain evidence="1">FP105234-sp</strain>
    </source>
</reference>
<protein>
    <submittedName>
        <fullName evidence="1">Uncharacterized protein</fullName>
    </submittedName>
</protein>
<reference evidence="1" key="1">
    <citation type="submission" date="2021-02" db="EMBL/GenBank/DDBJ databases">
        <authorList>
            <consortium name="DOE Joint Genome Institute"/>
            <person name="Ahrendt S."/>
            <person name="Looney B.P."/>
            <person name="Miyauchi S."/>
            <person name="Morin E."/>
            <person name="Drula E."/>
            <person name="Courty P.E."/>
            <person name="Chicoki N."/>
            <person name="Fauchery L."/>
            <person name="Kohler A."/>
            <person name="Kuo A."/>
            <person name="Labutti K."/>
            <person name="Pangilinan J."/>
            <person name="Lipzen A."/>
            <person name="Riley R."/>
            <person name="Andreopoulos W."/>
            <person name="He G."/>
            <person name="Johnson J."/>
            <person name="Barry K.W."/>
            <person name="Grigoriev I.V."/>
            <person name="Nagy L."/>
            <person name="Hibbett D."/>
            <person name="Henrissat B."/>
            <person name="Matheny P.B."/>
            <person name="Labbe J."/>
            <person name="Martin F."/>
        </authorList>
    </citation>
    <scope>NUCLEOTIDE SEQUENCE</scope>
    <source>
        <strain evidence="1">FP105234-sp</strain>
    </source>
</reference>
<gene>
    <name evidence="1" type="ORF">FA95DRAFT_814853</name>
</gene>
<accession>A0ACB8R9K3</accession>
<name>A0ACB8R9K3_9AGAM</name>
<evidence type="ECO:0000313" key="1">
    <source>
        <dbReference type="EMBL" id="KAI0040811.1"/>
    </source>
</evidence>
<keyword evidence="2" id="KW-1185">Reference proteome</keyword>
<dbReference type="Proteomes" id="UP000814033">
    <property type="component" value="Unassembled WGS sequence"/>
</dbReference>
<evidence type="ECO:0000313" key="2">
    <source>
        <dbReference type="Proteomes" id="UP000814033"/>
    </source>
</evidence>
<comment type="caution">
    <text evidence="1">The sequence shown here is derived from an EMBL/GenBank/DDBJ whole genome shotgun (WGS) entry which is preliminary data.</text>
</comment>
<sequence length="202" mass="22012">MPETQSPRPTLPASSLDFALPSSSPNTPSPALPLADDFNPLLFRFRRPSLLAPKALSESRLASPLTMSFPRSPLRPSSASESDRERMWADSSPSSSSDNVTPPLQGDKDVGADSDSNMKTSRPRTPPRKPSSASSSGDVTAEAYMPHLRRLSFPVRMTSRSGPERFTVSRFSVTSVIIAEIMASKDCGLVCPRRTETYLWTP</sequence>